<keyword evidence="2" id="KW-1185">Reference proteome</keyword>
<organism evidence="1 2">
    <name type="scientific">Oceanobacillus longus</name>
    <dbReference type="NCBI Taxonomy" id="930120"/>
    <lineage>
        <taxon>Bacteria</taxon>
        <taxon>Bacillati</taxon>
        <taxon>Bacillota</taxon>
        <taxon>Bacilli</taxon>
        <taxon>Bacillales</taxon>
        <taxon>Bacillaceae</taxon>
        <taxon>Oceanobacillus</taxon>
    </lineage>
</organism>
<protein>
    <submittedName>
        <fullName evidence="1">NRDE family protein</fullName>
    </submittedName>
</protein>
<evidence type="ECO:0000313" key="1">
    <source>
        <dbReference type="EMBL" id="MFC4024615.1"/>
    </source>
</evidence>
<sequence length="256" mass="29808">MCLINFQLHDHSNYKLVIAANRDEFYERPTEQAHYWKDDPDILAGRDLLLMGTWLGITKNGRFAALTNYRDPKLEEKRESSRGEIVTDYLQSNKTSEEFLNGLSKNRENYAGFNVLIGDSEQLFYYNNIQDEYSRISHGTHALSNHFLNTPWPKVTKGRSMLNDYLQQNRKVDIEKLFDIVSNAEEVDDKDLPETGVGVELERKLSPLFIRTPDYGTRSSTVVLIDHNNHVTFAERTYEKGIFLTENHYTFDIKKD</sequence>
<proteinExistence type="predicted"/>
<dbReference type="EMBL" id="JBHSAO010000008">
    <property type="protein sequence ID" value="MFC4024615.1"/>
    <property type="molecule type" value="Genomic_DNA"/>
</dbReference>
<dbReference type="Gene3D" id="3.60.60.10">
    <property type="entry name" value="Penicillin V Acylase, Chain A"/>
    <property type="match status" value="1"/>
</dbReference>
<dbReference type="InterPro" id="IPR008551">
    <property type="entry name" value="TANGO2"/>
</dbReference>
<gene>
    <name evidence="1" type="ORF">ACFOUV_12495</name>
</gene>
<evidence type="ECO:0000313" key="2">
    <source>
        <dbReference type="Proteomes" id="UP001595772"/>
    </source>
</evidence>
<reference evidence="2" key="1">
    <citation type="journal article" date="2019" name="Int. J. Syst. Evol. Microbiol.">
        <title>The Global Catalogue of Microorganisms (GCM) 10K type strain sequencing project: providing services to taxonomists for standard genome sequencing and annotation.</title>
        <authorList>
            <consortium name="The Broad Institute Genomics Platform"/>
            <consortium name="The Broad Institute Genome Sequencing Center for Infectious Disease"/>
            <person name="Wu L."/>
            <person name="Ma J."/>
        </authorList>
    </citation>
    <scope>NUCLEOTIDE SEQUENCE [LARGE SCALE GENOMIC DNA]</scope>
    <source>
        <strain evidence="2">IBRC-M 10703</strain>
    </source>
</reference>
<dbReference type="PANTHER" id="PTHR17985">
    <property type="entry name" value="SER/THR-RICH PROTEIN T10 IN DGCR REGION"/>
    <property type="match status" value="1"/>
</dbReference>
<dbReference type="Pfam" id="PF05742">
    <property type="entry name" value="TANGO2"/>
    <property type="match status" value="1"/>
</dbReference>
<dbReference type="Proteomes" id="UP001595772">
    <property type="component" value="Unassembled WGS sequence"/>
</dbReference>
<accession>A0ABV8GY77</accession>
<comment type="caution">
    <text evidence="1">The sequence shown here is derived from an EMBL/GenBank/DDBJ whole genome shotgun (WGS) entry which is preliminary data.</text>
</comment>
<dbReference type="PANTHER" id="PTHR17985:SF8">
    <property type="entry name" value="TRANSPORT AND GOLGI ORGANIZATION PROTEIN 2 HOMOLOG"/>
    <property type="match status" value="1"/>
</dbReference>
<dbReference type="RefSeq" id="WP_379497103.1">
    <property type="nucleotide sequence ID" value="NZ_JBHSAO010000008.1"/>
</dbReference>
<name>A0ABV8GY77_9BACI</name>